<sequence>MSDRLSKSRWIRHGLRTLANDGPGALKVAPMSQRLKVSRGSFYWHFKDIGDFRAQLLGSWRERTTDQVIQELETETPGPDRLKSLLRRAFGVRRRLDRAIRAWAAEDMTVAALVDAVDTSRVAYIAGLLTAAGVEPARAQGRAAFLYWAYLGQAATRSSVPAALLDEIAELFESGSSRPAARSGPMTDSIHPDSVLGAAEADLDPKQAALLKKTLADHPDPPGKQLLNTGQEEVFSREEVERGTVEHRDETGKT</sequence>
<reference evidence="2 3" key="1">
    <citation type="submission" date="2023-07" db="EMBL/GenBank/DDBJ databases">
        <title>Genomic Encyclopedia of Type Strains, Phase IV (KMG-IV): sequencing the most valuable type-strain genomes for metagenomic binning, comparative biology and taxonomic classification.</title>
        <authorList>
            <person name="Goeker M."/>
        </authorList>
    </citation>
    <scope>NUCLEOTIDE SEQUENCE [LARGE SCALE GENOMIC DNA]</scope>
    <source>
        <strain evidence="2 3">DSM 18695</strain>
    </source>
</reference>
<evidence type="ECO:0000256" key="1">
    <source>
        <dbReference type="SAM" id="MobiDB-lite"/>
    </source>
</evidence>
<dbReference type="EMBL" id="JAUSVS010000001">
    <property type="protein sequence ID" value="MDQ0462580.1"/>
    <property type="molecule type" value="Genomic_DNA"/>
</dbReference>
<comment type="caution">
    <text evidence="2">The sequence shown here is derived from an EMBL/GenBank/DDBJ whole genome shotgun (WGS) entry which is preliminary data.</text>
</comment>
<gene>
    <name evidence="2" type="ORF">QO010_000328</name>
</gene>
<organism evidence="2 3">
    <name type="scientific">Caulobacter ginsengisoli</name>
    <dbReference type="NCBI Taxonomy" id="400775"/>
    <lineage>
        <taxon>Bacteria</taxon>
        <taxon>Pseudomonadati</taxon>
        <taxon>Pseudomonadota</taxon>
        <taxon>Alphaproteobacteria</taxon>
        <taxon>Caulobacterales</taxon>
        <taxon>Caulobacteraceae</taxon>
        <taxon>Caulobacter</taxon>
    </lineage>
</organism>
<dbReference type="Proteomes" id="UP001228905">
    <property type="component" value="Unassembled WGS sequence"/>
</dbReference>
<evidence type="ECO:0000313" key="2">
    <source>
        <dbReference type="EMBL" id="MDQ0462580.1"/>
    </source>
</evidence>
<name>A0ABU0IKP2_9CAUL</name>
<evidence type="ECO:0000313" key="3">
    <source>
        <dbReference type="Proteomes" id="UP001228905"/>
    </source>
</evidence>
<dbReference type="InterPro" id="IPR009057">
    <property type="entry name" value="Homeodomain-like_sf"/>
</dbReference>
<feature type="region of interest" description="Disordered" evidence="1">
    <location>
        <begin position="209"/>
        <end position="254"/>
    </location>
</feature>
<dbReference type="SUPFAM" id="SSF46689">
    <property type="entry name" value="Homeodomain-like"/>
    <property type="match status" value="1"/>
</dbReference>
<proteinExistence type="predicted"/>
<dbReference type="Gene3D" id="1.10.357.10">
    <property type="entry name" value="Tetracycline Repressor, domain 2"/>
    <property type="match status" value="1"/>
</dbReference>
<keyword evidence="3" id="KW-1185">Reference proteome</keyword>
<feature type="compositionally biased region" description="Basic and acidic residues" evidence="1">
    <location>
        <begin position="234"/>
        <end position="254"/>
    </location>
</feature>
<dbReference type="RefSeq" id="WP_307345079.1">
    <property type="nucleotide sequence ID" value="NZ_JAUSVS010000001.1"/>
</dbReference>
<accession>A0ABU0IKP2</accession>
<protein>
    <submittedName>
        <fullName evidence="2">AcrR family transcriptional regulator</fullName>
    </submittedName>
</protein>